<organism evidence="2 3">
    <name type="scientific">Knufia fluminis</name>
    <dbReference type="NCBI Taxonomy" id="191047"/>
    <lineage>
        <taxon>Eukaryota</taxon>
        <taxon>Fungi</taxon>
        <taxon>Dikarya</taxon>
        <taxon>Ascomycota</taxon>
        <taxon>Pezizomycotina</taxon>
        <taxon>Eurotiomycetes</taxon>
        <taxon>Chaetothyriomycetidae</taxon>
        <taxon>Chaetothyriales</taxon>
        <taxon>Trichomeriaceae</taxon>
        <taxon>Knufia</taxon>
    </lineage>
</organism>
<reference evidence="2 3" key="1">
    <citation type="submission" date="2022-12" db="EMBL/GenBank/DDBJ databases">
        <title>Genomic features and morphological characterization of a novel Knufia sp. strain isolated from spacecraft assembly facility.</title>
        <authorList>
            <person name="Teixeira M."/>
            <person name="Chander A.M."/>
            <person name="Stajich J.E."/>
            <person name="Venkateswaran K."/>
        </authorList>
    </citation>
    <scope>NUCLEOTIDE SEQUENCE [LARGE SCALE GENOMIC DNA]</scope>
    <source>
        <strain evidence="2 3">FJI-L2-BK-P2</strain>
    </source>
</reference>
<dbReference type="EMBL" id="JAKLMC020000048">
    <property type="protein sequence ID" value="KAK5948394.1"/>
    <property type="molecule type" value="Genomic_DNA"/>
</dbReference>
<dbReference type="Proteomes" id="UP001316803">
    <property type="component" value="Unassembled WGS sequence"/>
</dbReference>
<name>A0AAN8I2C4_9EURO</name>
<keyword evidence="3" id="KW-1185">Reference proteome</keyword>
<proteinExistence type="predicted"/>
<comment type="caution">
    <text evidence="2">The sequence shown here is derived from an EMBL/GenBank/DDBJ whole genome shotgun (WGS) entry which is preliminary data.</text>
</comment>
<feature type="region of interest" description="Disordered" evidence="1">
    <location>
        <begin position="33"/>
        <end position="52"/>
    </location>
</feature>
<evidence type="ECO:0000256" key="1">
    <source>
        <dbReference type="SAM" id="MobiDB-lite"/>
    </source>
</evidence>
<dbReference type="AlphaFoldDB" id="A0AAN8I2C4"/>
<evidence type="ECO:0000313" key="3">
    <source>
        <dbReference type="Proteomes" id="UP001316803"/>
    </source>
</evidence>
<gene>
    <name evidence="2" type="ORF">OHC33_010568</name>
</gene>
<sequence>MNQNSLAIMLARKRNQIPDIETLLYQRYPERTLHPSRDQNYNPEPQLPHHYQPPYTTVPTYLSYPASPQELYLNAHPPHSTPKPWLDTSRYKLRDTTPTHTHPETTPNRINPFFSFPVPQPSSIPHALLIRDALAKFHTAVYLADASALNNERLRKEYLTAICDAYMPAMERLGIAKHQIVFFYHGRFEIDMGNEVWDAMGEWEGRMGRKREGELRGWRDFARRSETVWRVRGDSGFGSGCFRGRGGRGERVVVGDEEGDWPGVVGGQW</sequence>
<evidence type="ECO:0000313" key="2">
    <source>
        <dbReference type="EMBL" id="KAK5948394.1"/>
    </source>
</evidence>
<protein>
    <submittedName>
        <fullName evidence="2">Uncharacterized protein</fullName>
    </submittedName>
</protein>
<accession>A0AAN8I2C4</accession>